<reference evidence="6" key="1">
    <citation type="submission" date="2023-03" db="EMBL/GenBank/DDBJ databases">
        <title>Mating type loci evolution in Malassezia.</title>
        <authorList>
            <person name="Coelho M.A."/>
        </authorList>
    </citation>
    <scope>NUCLEOTIDE SEQUENCE</scope>
    <source>
        <strain evidence="6">CBS 9431</strain>
    </source>
</reference>
<evidence type="ECO:0000313" key="6">
    <source>
        <dbReference type="EMBL" id="WFD39979.1"/>
    </source>
</evidence>
<dbReference type="GeneID" id="85226612"/>
<evidence type="ECO:0000256" key="5">
    <source>
        <dbReference type="SAM" id="Phobius"/>
    </source>
</evidence>
<evidence type="ECO:0000256" key="3">
    <source>
        <dbReference type="ARBA" id="ARBA00023136"/>
    </source>
</evidence>
<evidence type="ECO:0000256" key="1">
    <source>
        <dbReference type="ARBA" id="ARBA00022692"/>
    </source>
</evidence>
<evidence type="ECO:0000256" key="2">
    <source>
        <dbReference type="ARBA" id="ARBA00022989"/>
    </source>
</evidence>
<dbReference type="EMBL" id="CP119962">
    <property type="protein sequence ID" value="WFD39979.1"/>
    <property type="molecule type" value="Genomic_DNA"/>
</dbReference>
<sequence>MSAEDQREARRKRILERSGDRLSRITNTGRGEGYVGLDTKPVPAPRAEPSGPSEESSVTPSPLQPTAKPDEALGSFAKPDGDPLAAMMAAMQGKSSQAGADPMAMFQQFLGQTAGAAGDPHAMPAVPEVSAATLRRAERLDRRMRLVQTTVILLFAFYVVFGSIFSPAPEGIAGRALDTPAIAAFAEHSYRKQWASLAQQYTPMSAWLSTDDPSVFPWGALRTPLDYLQPYIGKAAHPANLPSWPIFWVFFSLEAGLQGIRIALQQQLPAAPPTGVGSVLSMWAPGVVPYLAPLLSVVSLLSSLVDDLCILLFAIGLGVLFCHVQSS</sequence>
<dbReference type="GO" id="GO:0006890">
    <property type="term" value="P:retrograde vesicle-mediated transport, Golgi to endoplasmic reticulum"/>
    <property type="evidence" value="ECO:0007669"/>
    <property type="project" value="TreeGrafter"/>
</dbReference>
<dbReference type="AlphaFoldDB" id="A0AAF0F502"/>
<keyword evidence="7" id="KW-1185">Reference proteome</keyword>
<keyword evidence="1 5" id="KW-0812">Transmembrane</keyword>
<accession>A0AAF0F502</accession>
<dbReference type="PANTHER" id="PTHR28263">
    <property type="entry name" value="GOLGI TO ER TRAFFIC PROTEIN 2"/>
    <property type="match status" value="1"/>
</dbReference>
<dbReference type="RefSeq" id="XP_060122876.1">
    <property type="nucleotide sequence ID" value="XM_060266893.1"/>
</dbReference>
<feature type="transmembrane region" description="Helical" evidence="5">
    <location>
        <begin position="304"/>
        <end position="324"/>
    </location>
</feature>
<protein>
    <submittedName>
        <fullName evidence="6">Uncharacterized protein</fullName>
    </submittedName>
</protein>
<feature type="transmembrane region" description="Helical" evidence="5">
    <location>
        <begin position="276"/>
        <end position="298"/>
    </location>
</feature>
<evidence type="ECO:0000256" key="4">
    <source>
        <dbReference type="SAM" id="MobiDB-lite"/>
    </source>
</evidence>
<evidence type="ECO:0000313" key="7">
    <source>
        <dbReference type="Proteomes" id="UP001217754"/>
    </source>
</evidence>
<dbReference type="Proteomes" id="UP001217754">
    <property type="component" value="Chromosome 5"/>
</dbReference>
<name>A0AAF0F502_9BASI</name>
<dbReference type="PANTHER" id="PTHR28263:SF1">
    <property type="entry name" value="GOLGI TO ER TRAFFIC PROTEIN 2"/>
    <property type="match status" value="1"/>
</dbReference>
<organism evidence="6 7">
    <name type="scientific">Malassezia japonica</name>
    <dbReference type="NCBI Taxonomy" id="223818"/>
    <lineage>
        <taxon>Eukaryota</taxon>
        <taxon>Fungi</taxon>
        <taxon>Dikarya</taxon>
        <taxon>Basidiomycota</taxon>
        <taxon>Ustilaginomycotina</taxon>
        <taxon>Malasseziomycetes</taxon>
        <taxon>Malasseziales</taxon>
        <taxon>Malasseziaceae</taxon>
        <taxon>Malassezia</taxon>
    </lineage>
</organism>
<dbReference type="InterPro" id="IPR028143">
    <property type="entry name" value="Get2/sif1"/>
</dbReference>
<keyword evidence="2 5" id="KW-1133">Transmembrane helix</keyword>
<feature type="region of interest" description="Disordered" evidence="4">
    <location>
        <begin position="1"/>
        <end position="80"/>
    </location>
</feature>
<keyword evidence="3 5" id="KW-0472">Membrane</keyword>
<gene>
    <name evidence="6" type="ORF">MJAP1_002961</name>
</gene>
<feature type="transmembrane region" description="Helical" evidence="5">
    <location>
        <begin position="146"/>
        <end position="165"/>
    </location>
</feature>
<proteinExistence type="predicted"/>